<comment type="caution">
    <text evidence="2">The sequence shown here is derived from an EMBL/GenBank/DDBJ whole genome shotgun (WGS) entry which is preliminary data.</text>
</comment>
<feature type="transmembrane region" description="Helical" evidence="1">
    <location>
        <begin position="46"/>
        <end position="66"/>
    </location>
</feature>
<evidence type="ECO:0000256" key="1">
    <source>
        <dbReference type="SAM" id="Phobius"/>
    </source>
</evidence>
<keyword evidence="1" id="KW-0472">Membrane</keyword>
<dbReference type="EMBL" id="JASCZI010151233">
    <property type="protein sequence ID" value="MED6171185.1"/>
    <property type="molecule type" value="Genomic_DNA"/>
</dbReference>
<organism evidence="2 3">
    <name type="scientific">Stylosanthes scabra</name>
    <dbReference type="NCBI Taxonomy" id="79078"/>
    <lineage>
        <taxon>Eukaryota</taxon>
        <taxon>Viridiplantae</taxon>
        <taxon>Streptophyta</taxon>
        <taxon>Embryophyta</taxon>
        <taxon>Tracheophyta</taxon>
        <taxon>Spermatophyta</taxon>
        <taxon>Magnoliopsida</taxon>
        <taxon>eudicotyledons</taxon>
        <taxon>Gunneridae</taxon>
        <taxon>Pentapetalae</taxon>
        <taxon>rosids</taxon>
        <taxon>fabids</taxon>
        <taxon>Fabales</taxon>
        <taxon>Fabaceae</taxon>
        <taxon>Papilionoideae</taxon>
        <taxon>50 kb inversion clade</taxon>
        <taxon>dalbergioids sensu lato</taxon>
        <taxon>Dalbergieae</taxon>
        <taxon>Pterocarpus clade</taxon>
        <taxon>Stylosanthes</taxon>
    </lineage>
</organism>
<sequence>MTKIGKINMGQGSNVKVHNLWRHVGARATVVLGGVEGRLRRRKRRLFTASFSIEIIIACCLLQNFIRMNMDSDPEEESSISNDLALVGEDFAADMIDVVKNTVE</sequence>
<evidence type="ECO:0000313" key="2">
    <source>
        <dbReference type="EMBL" id="MED6171185.1"/>
    </source>
</evidence>
<accession>A0ABU6VFH0</accession>
<keyword evidence="1" id="KW-1133">Transmembrane helix</keyword>
<name>A0ABU6VFH0_9FABA</name>
<keyword evidence="3" id="KW-1185">Reference proteome</keyword>
<gene>
    <name evidence="2" type="ORF">PIB30_038415</name>
</gene>
<keyword evidence="1" id="KW-0812">Transmembrane</keyword>
<proteinExistence type="predicted"/>
<dbReference type="Proteomes" id="UP001341840">
    <property type="component" value="Unassembled WGS sequence"/>
</dbReference>
<reference evidence="2 3" key="1">
    <citation type="journal article" date="2023" name="Plants (Basel)">
        <title>Bridging the Gap: Combining Genomics and Transcriptomics Approaches to Understand Stylosanthes scabra, an Orphan Legume from the Brazilian Caatinga.</title>
        <authorList>
            <person name="Ferreira-Neto J.R.C."/>
            <person name="da Silva M.D."/>
            <person name="Binneck E."/>
            <person name="de Melo N.F."/>
            <person name="da Silva R.H."/>
            <person name="de Melo A.L.T.M."/>
            <person name="Pandolfi V."/>
            <person name="Bustamante F.O."/>
            <person name="Brasileiro-Vidal A.C."/>
            <person name="Benko-Iseppon A.M."/>
        </authorList>
    </citation>
    <scope>NUCLEOTIDE SEQUENCE [LARGE SCALE GENOMIC DNA]</scope>
    <source>
        <tissue evidence="2">Leaves</tissue>
    </source>
</reference>
<evidence type="ECO:0000313" key="3">
    <source>
        <dbReference type="Proteomes" id="UP001341840"/>
    </source>
</evidence>
<protein>
    <submittedName>
        <fullName evidence="2">Uncharacterized protein</fullName>
    </submittedName>
</protein>